<dbReference type="EMBL" id="NKXS01001852">
    <property type="protein sequence ID" value="PIN16496.1"/>
    <property type="molecule type" value="Genomic_DNA"/>
</dbReference>
<keyword evidence="2" id="KW-1185">Reference proteome</keyword>
<evidence type="ECO:0000313" key="2">
    <source>
        <dbReference type="Proteomes" id="UP000231279"/>
    </source>
</evidence>
<gene>
    <name evidence="1" type="ORF">CDL12_10839</name>
</gene>
<dbReference type="AlphaFoldDB" id="A0A2G9HG59"/>
<dbReference type="OrthoDB" id="695727at2759"/>
<proteinExistence type="predicted"/>
<sequence length="52" mass="5938">MGKPVKFEGVSKELQKILDADMDQVAPRRRAREAFKDIQLSLDHILFKVGVL</sequence>
<evidence type="ECO:0000313" key="1">
    <source>
        <dbReference type="EMBL" id="PIN16496.1"/>
    </source>
</evidence>
<accession>A0A2G9HG59</accession>
<name>A0A2G9HG59_9LAMI</name>
<dbReference type="Proteomes" id="UP000231279">
    <property type="component" value="Unassembled WGS sequence"/>
</dbReference>
<dbReference type="STRING" id="429701.A0A2G9HG59"/>
<reference evidence="2" key="1">
    <citation type="journal article" date="2018" name="Gigascience">
        <title>Genome assembly of the Pink Ipe (Handroanthus impetiginosus, Bignoniaceae), a highly valued, ecologically keystone Neotropical timber forest tree.</title>
        <authorList>
            <person name="Silva-Junior O.B."/>
            <person name="Grattapaglia D."/>
            <person name="Novaes E."/>
            <person name="Collevatti R.G."/>
        </authorList>
    </citation>
    <scope>NUCLEOTIDE SEQUENCE [LARGE SCALE GENOMIC DNA]</scope>
    <source>
        <strain evidence="2">cv. UFG-1</strain>
    </source>
</reference>
<organism evidence="1 2">
    <name type="scientific">Handroanthus impetiginosus</name>
    <dbReference type="NCBI Taxonomy" id="429701"/>
    <lineage>
        <taxon>Eukaryota</taxon>
        <taxon>Viridiplantae</taxon>
        <taxon>Streptophyta</taxon>
        <taxon>Embryophyta</taxon>
        <taxon>Tracheophyta</taxon>
        <taxon>Spermatophyta</taxon>
        <taxon>Magnoliopsida</taxon>
        <taxon>eudicotyledons</taxon>
        <taxon>Gunneridae</taxon>
        <taxon>Pentapetalae</taxon>
        <taxon>asterids</taxon>
        <taxon>lamiids</taxon>
        <taxon>Lamiales</taxon>
        <taxon>Bignoniaceae</taxon>
        <taxon>Crescentiina</taxon>
        <taxon>Tabebuia alliance</taxon>
        <taxon>Handroanthus</taxon>
    </lineage>
</organism>
<comment type="caution">
    <text evidence="1">The sequence shown here is derived from an EMBL/GenBank/DDBJ whole genome shotgun (WGS) entry which is preliminary data.</text>
</comment>
<protein>
    <submittedName>
        <fullName evidence="1">Uncharacterized protein</fullName>
    </submittedName>
</protein>